<dbReference type="SMART" id="SM00297">
    <property type="entry name" value="BROMO"/>
    <property type="match status" value="2"/>
</dbReference>
<feature type="domain" description="Bromo" evidence="17">
    <location>
        <begin position="742"/>
        <end position="812"/>
    </location>
</feature>
<feature type="compositionally biased region" description="Basic and acidic residues" evidence="16">
    <location>
        <begin position="992"/>
        <end position="1001"/>
    </location>
</feature>
<dbReference type="EMBL" id="SGJD01002931">
    <property type="protein sequence ID" value="KAB0393912.1"/>
    <property type="molecule type" value="Genomic_DNA"/>
</dbReference>
<evidence type="ECO:0000256" key="5">
    <source>
        <dbReference type="ARBA" id="ARBA00022843"/>
    </source>
</evidence>
<dbReference type="Gene3D" id="1.20.920.10">
    <property type="entry name" value="Bromodomain-like"/>
    <property type="match status" value="2"/>
</dbReference>
<evidence type="ECO:0000256" key="12">
    <source>
        <dbReference type="ARBA" id="ARBA00023242"/>
    </source>
</evidence>
<dbReference type="PANTHER" id="PTHR15398:SF13">
    <property type="entry name" value="BROMODOMAIN-CONTAINING PROTEIN 8"/>
    <property type="match status" value="1"/>
</dbReference>
<feature type="compositionally biased region" description="Basic and acidic residues" evidence="16">
    <location>
        <begin position="1069"/>
        <end position="1079"/>
    </location>
</feature>
<comment type="caution">
    <text evidence="18">The sequence shown here is derived from an EMBL/GenBank/DDBJ whole genome shotgun (WGS) entry which is preliminary data.</text>
</comment>
<dbReference type="FunFam" id="1.20.920.10:FF:000016">
    <property type="entry name" value="bromodomain-containing protein 8 isoform X1"/>
    <property type="match status" value="1"/>
</dbReference>
<feature type="region of interest" description="Disordered" evidence="16">
    <location>
        <begin position="180"/>
        <end position="242"/>
    </location>
</feature>
<evidence type="ECO:0000256" key="16">
    <source>
        <dbReference type="SAM" id="MobiDB-lite"/>
    </source>
</evidence>
<evidence type="ECO:0000256" key="13">
    <source>
        <dbReference type="ARBA" id="ARBA00070695"/>
    </source>
</evidence>
<dbReference type="PROSITE" id="PS50014">
    <property type="entry name" value="BROMODOMAIN_2"/>
    <property type="match status" value="2"/>
</dbReference>
<feature type="compositionally biased region" description="Basic and acidic residues" evidence="16">
    <location>
        <begin position="618"/>
        <end position="633"/>
    </location>
</feature>
<evidence type="ECO:0000256" key="15">
    <source>
        <dbReference type="SAM" id="Coils"/>
    </source>
</evidence>
<keyword evidence="7" id="KW-0007">Acetylation</keyword>
<gene>
    <name evidence="18" type="ORF">E2I00_012512</name>
</gene>
<evidence type="ECO:0000256" key="8">
    <source>
        <dbReference type="ARBA" id="ARBA00023015"/>
    </source>
</evidence>
<keyword evidence="12" id="KW-0539">Nucleus</keyword>
<proteinExistence type="predicted"/>
<keyword evidence="5" id="KW-0832">Ubl conjugation</keyword>
<dbReference type="OrthoDB" id="1742084at2759"/>
<evidence type="ECO:0000313" key="19">
    <source>
        <dbReference type="Proteomes" id="UP000437017"/>
    </source>
</evidence>
<evidence type="ECO:0000256" key="10">
    <source>
        <dbReference type="ARBA" id="ARBA00023117"/>
    </source>
</evidence>
<dbReference type="PRINTS" id="PR00503">
    <property type="entry name" value="BROMODOMAIN"/>
</dbReference>
<feature type="region of interest" description="Disordered" evidence="16">
    <location>
        <begin position="977"/>
        <end position="1014"/>
    </location>
</feature>
<evidence type="ECO:0000256" key="14">
    <source>
        <dbReference type="PROSITE-ProRule" id="PRU00035"/>
    </source>
</evidence>
<feature type="coiled-coil region" evidence="15">
    <location>
        <begin position="67"/>
        <end position="137"/>
    </location>
</feature>
<protein>
    <recommendedName>
        <fullName evidence="13">Bromodomain-containing protein 8</fullName>
    </recommendedName>
</protein>
<feature type="compositionally biased region" description="Acidic residues" evidence="16">
    <location>
        <begin position="1114"/>
        <end position="1131"/>
    </location>
</feature>
<reference evidence="18 19" key="1">
    <citation type="journal article" date="2019" name="PLoS ONE">
        <title>Genomic analyses reveal an absence of contemporary introgressive admixture between fin whales and blue whales, despite known hybrids.</title>
        <authorList>
            <person name="Westbury M.V."/>
            <person name="Petersen B."/>
            <person name="Lorenzen E.D."/>
        </authorList>
    </citation>
    <scope>NUCLEOTIDE SEQUENCE [LARGE SCALE GENOMIC DNA]</scope>
    <source>
        <strain evidence="18">FinWhale-01</strain>
    </source>
</reference>
<feature type="region of interest" description="Disordered" evidence="16">
    <location>
        <begin position="597"/>
        <end position="690"/>
    </location>
</feature>
<keyword evidence="9 15" id="KW-0175">Coiled coil</keyword>
<dbReference type="GO" id="GO:0035267">
    <property type="term" value="C:NuA4 histone acetyltransferase complex"/>
    <property type="evidence" value="ECO:0007669"/>
    <property type="project" value="TreeGrafter"/>
</dbReference>
<evidence type="ECO:0000256" key="3">
    <source>
        <dbReference type="ARBA" id="ARBA00022553"/>
    </source>
</evidence>
<dbReference type="CDD" id="cd05507">
    <property type="entry name" value="Bromo_brd8_like"/>
    <property type="match status" value="2"/>
</dbReference>
<keyword evidence="8" id="KW-0805">Transcription regulation</keyword>
<evidence type="ECO:0000259" key="17">
    <source>
        <dbReference type="PROSITE" id="PS50014"/>
    </source>
</evidence>
<evidence type="ECO:0000256" key="11">
    <source>
        <dbReference type="ARBA" id="ARBA00023163"/>
    </source>
</evidence>
<keyword evidence="10 14" id="KW-0103">Bromodomain</keyword>
<dbReference type="InterPro" id="IPR036427">
    <property type="entry name" value="Bromodomain-like_sf"/>
</dbReference>
<keyword evidence="4" id="KW-0341">Growth regulation</keyword>
<dbReference type="GO" id="GO:0005634">
    <property type="term" value="C:nucleus"/>
    <property type="evidence" value="ECO:0007669"/>
    <property type="project" value="UniProtKB-SubCell"/>
</dbReference>
<dbReference type="SUPFAM" id="SSF47370">
    <property type="entry name" value="Bromodomain"/>
    <property type="match status" value="2"/>
</dbReference>
<feature type="region of interest" description="Disordered" evidence="16">
    <location>
        <begin position="1042"/>
        <end position="1080"/>
    </location>
</feature>
<organism evidence="18 19">
    <name type="scientific">Balaenoptera physalus</name>
    <name type="common">Fin whale</name>
    <name type="synonym">Balaena physalus</name>
    <dbReference type="NCBI Taxonomy" id="9770"/>
    <lineage>
        <taxon>Eukaryota</taxon>
        <taxon>Metazoa</taxon>
        <taxon>Chordata</taxon>
        <taxon>Craniata</taxon>
        <taxon>Vertebrata</taxon>
        <taxon>Euteleostomi</taxon>
        <taxon>Mammalia</taxon>
        <taxon>Eutheria</taxon>
        <taxon>Laurasiatheria</taxon>
        <taxon>Artiodactyla</taxon>
        <taxon>Whippomorpha</taxon>
        <taxon>Cetacea</taxon>
        <taxon>Mysticeti</taxon>
        <taxon>Balaenopteridae</taxon>
        <taxon>Balaenoptera</taxon>
    </lineage>
</organism>
<evidence type="ECO:0000256" key="7">
    <source>
        <dbReference type="ARBA" id="ARBA00022990"/>
    </source>
</evidence>
<dbReference type="Proteomes" id="UP000437017">
    <property type="component" value="Unassembled WGS sequence"/>
</dbReference>
<evidence type="ECO:0000256" key="6">
    <source>
        <dbReference type="ARBA" id="ARBA00022853"/>
    </source>
</evidence>
<evidence type="ECO:0000313" key="18">
    <source>
        <dbReference type="EMBL" id="KAB0393912.1"/>
    </source>
</evidence>
<feature type="domain" description="Bromo" evidence="17">
    <location>
        <begin position="1198"/>
        <end position="1268"/>
    </location>
</feature>
<keyword evidence="2" id="KW-1017">Isopeptide bond</keyword>
<sequence>MRSGDQNWVSVSRAIKPFAEPGRPPDWFSQKHCASQYSELLETTETPKRKRGEKGEVVETVEDVIVRKLTAERVEELKKVIKETQEKYRRLKRDAELIQAGHMDSRLDELCNDIAMKKKLEEEEAEVKRKATDAAYQARQAVKTPPRRLPTVMVRSPIDSASPGGDYPLADLTATTMEEATSGVTPGTLPSTPVTSFPGIPDTLPPGSAPLEAPMTPVTDDSPQKKMLGQKATPPPSPLLSELLKKGSLLPTSPRLVNESEMAVASGHLNSTGVLLEVGGVLPMIHGGEMQQTPNTVAASPAASGAPTLSRLLEAGPTQFTTPLASFTTVASEPPVKIVPPPVESVSQATIVMMPALPAPSSAPAVSTPESVAPVSQPDTCVPMEAVGDPHTVTVSMDSSEISMIINSIKEECFRSGVAEAPGGSKAPSIDGKEDLDLAEKMDIAVSYTGEELDFETVGDIIAIIEDKVDDHPEVLDVAAVEAALSFCEENDDPQSLPGPWEHPIQQERDKPVPLPAPEMTVKQERLDFEETESKGIHELVDIREPSVEIKMEPAEPEQGISGAEIVSGVVPAMSMEPPELRILQLEKLLKQMLPASPESMLSPSHGSNPIEDPLESETQHKFEMSDSLKEESGTIFGSQIKDAPGEDEEEDGVSEAASLEEPKEEDQGEGYLSEMDNEPPVSESDDGFSIHNATLQSHTLADSIPSSPASSQFSVCSEDQEAIQAQKIWKKAIMLVWRAAANHRYANVFLQPVTDDIAPGYHSIVQRPMDLSTIKKNIENGLIRSTAEFQRDIMLMFQNAVMYNSSDHDVYHMAVEMQRDVLEQIQQFLATQLIMQTSESGISAKSLRGRDSTRKQDSSEKDSVPMGSPAFLLSLFVSIEWLQGVVLPQRFSALAGGGWQREIEHADCGNVLNFCLFKSSNKKLYLLHSCLSACMGHEWVWLDSEQDYPNDSELSNDCRSLFSSWDSSLDLDMGSWRETEEPGAEELEESSPGREPRELLVGDGGSEESQEEAEHVSCQNLLHFLSEVAYLMEPLCISSKESGEGCCPSSGTRQQEARGIEATEGEGEPCKEPEELSAKVDPLVAEKSLLGENGRPEVAPPPSDIWALQEQPTESEEGEVQQESKEEDQSEGYVSEMEDQRSSGECDESFSIQETPLVDILFSHATSSKLSDLGHSDPVQDHLLFKKTLLPVWKMIASHRFSSPFLKPVSERQAPGYKDVVKRPMDLTSLKRNLSKGRIHTMAQFQRDLMLMFQNAVMYNDSDHQVYHMAVEMQREVLEQIQVL</sequence>
<keyword evidence="19" id="KW-1185">Reference proteome</keyword>
<dbReference type="PANTHER" id="PTHR15398">
    <property type="entry name" value="BROMODOMAIN-CONTAINING PROTEIN 8"/>
    <property type="match status" value="1"/>
</dbReference>
<evidence type="ECO:0000256" key="9">
    <source>
        <dbReference type="ARBA" id="ARBA00023054"/>
    </source>
</evidence>
<comment type="subcellular location">
    <subcellularLocation>
        <location evidence="1">Nucleus</location>
    </subcellularLocation>
</comment>
<evidence type="ECO:0000256" key="1">
    <source>
        <dbReference type="ARBA" id="ARBA00004123"/>
    </source>
</evidence>
<keyword evidence="6" id="KW-0156">Chromatin regulator</keyword>
<feature type="region of interest" description="Disordered" evidence="16">
    <location>
        <begin position="845"/>
        <end position="865"/>
    </location>
</feature>
<keyword evidence="11" id="KW-0804">Transcription</keyword>
<feature type="compositionally biased region" description="Basic and acidic residues" evidence="16">
    <location>
        <begin position="849"/>
        <end position="864"/>
    </location>
</feature>
<dbReference type="GO" id="GO:0006325">
    <property type="term" value="P:chromatin organization"/>
    <property type="evidence" value="ECO:0007669"/>
    <property type="project" value="UniProtKB-KW"/>
</dbReference>
<dbReference type="InterPro" id="IPR037966">
    <property type="entry name" value="Brd8_Bromo_dom"/>
</dbReference>
<name>A0A643C1L7_BALPH</name>
<dbReference type="Pfam" id="PF00439">
    <property type="entry name" value="Bromodomain"/>
    <property type="match status" value="2"/>
</dbReference>
<keyword evidence="3" id="KW-0597">Phosphoprotein</keyword>
<dbReference type="InterPro" id="IPR001487">
    <property type="entry name" value="Bromodomain"/>
</dbReference>
<accession>A0A643C1L7</accession>
<evidence type="ECO:0000256" key="2">
    <source>
        <dbReference type="ARBA" id="ARBA00022499"/>
    </source>
</evidence>
<feature type="compositionally biased region" description="Polar residues" evidence="16">
    <location>
        <begin position="180"/>
        <end position="195"/>
    </location>
</feature>
<evidence type="ECO:0000256" key="4">
    <source>
        <dbReference type="ARBA" id="ARBA00022604"/>
    </source>
</evidence>
<feature type="region of interest" description="Disordered" evidence="16">
    <location>
        <begin position="1111"/>
        <end position="1150"/>
    </location>
</feature>